<accession>A0A833JFG3</accession>
<feature type="domain" description="Glycosyl transferase family 1" evidence="5">
    <location>
        <begin position="284"/>
        <end position="446"/>
    </location>
</feature>
<dbReference type="CDD" id="cd03801">
    <property type="entry name" value="GT4_PimA-like"/>
    <property type="match status" value="1"/>
</dbReference>
<comment type="catalytic activity">
    <reaction evidence="1">
        <text>[(1-&gt;4)-alpha-D-glucosyl](n) + ADP-alpha-D-glucose = [(1-&gt;4)-alpha-D-glucosyl](n+1) + ADP + H(+)</text>
        <dbReference type="Rhea" id="RHEA:18189"/>
        <dbReference type="Rhea" id="RHEA-COMP:9584"/>
        <dbReference type="Rhea" id="RHEA-COMP:9587"/>
        <dbReference type="ChEBI" id="CHEBI:15378"/>
        <dbReference type="ChEBI" id="CHEBI:15444"/>
        <dbReference type="ChEBI" id="CHEBI:57498"/>
        <dbReference type="ChEBI" id="CHEBI:456216"/>
        <dbReference type="EC" id="2.4.1.21"/>
    </reaction>
</comment>
<evidence type="ECO:0000256" key="2">
    <source>
        <dbReference type="ARBA" id="ARBA00012588"/>
    </source>
</evidence>
<sequence length="469" mass="53443">MKILMLGWEYPPMISGGLATATEGLINGLIALGHKVTLILPYFPFQVKIPGLKIVSPENPFLLDEEFDILNQFHNSYTNEKQKNVLEIISQTYQEIENIIQNKGKKNNISHYNYTHIENELSQDERKNLEYNLKNHHKLINENIKYKHLKINLKPFSFSITNEINEKIYALGLLALDLLEKDPTYNIIHAHDWMSFTAVEMLHQKFEIPIVAHIHSTEIDRSGDIHNNQKILAIEKKGLEAADMIIAVSQYTKNVIIEKFGIINNKIKVVYNANNDQHNVSKRISSNVEQKNSEPHVVTFVGRITFQKGPSYFVFAAEKVLKINPNVIFKVVGTGDLLPAMKQLIWELGIHKNFIFEGFLNAQGVQDVLNSSSIFVMPSVSEPFGIVALEAIAKNIPVIISKQSGVSEVLNHAMKVDFWDTDLMADRILSILKYTPIRNELIENSLKDLSNRTWKHSAQTLVNAYSDFN</sequence>
<protein>
    <recommendedName>
        <fullName evidence="2">starch synthase</fullName>
        <ecNumber evidence="2">2.4.1.21</ecNumber>
    </recommendedName>
</protein>
<evidence type="ECO:0000259" key="5">
    <source>
        <dbReference type="Pfam" id="PF00534"/>
    </source>
</evidence>
<reference evidence="8 9" key="1">
    <citation type="submission" date="2019-10" db="EMBL/GenBank/DDBJ databases">
        <title>New genus of Silvanigrellaceae.</title>
        <authorList>
            <person name="Pitt A."/>
            <person name="Hahn M.W."/>
        </authorList>
    </citation>
    <scope>NUCLEOTIDE SEQUENCE [LARGE SCALE GENOMIC DNA]</scope>
    <source>
        <strain evidence="8 9">33A1-SZDP</strain>
    </source>
</reference>
<proteinExistence type="predicted"/>
<evidence type="ECO:0000259" key="6">
    <source>
        <dbReference type="Pfam" id="PF08323"/>
    </source>
</evidence>
<dbReference type="InterPro" id="IPR001296">
    <property type="entry name" value="Glyco_trans_1"/>
</dbReference>
<dbReference type="PANTHER" id="PTHR45947:SF3">
    <property type="entry name" value="SULFOQUINOVOSYL TRANSFERASE SQD2"/>
    <property type="match status" value="1"/>
</dbReference>
<feature type="domain" description="Glycosyltransferase subfamily 4-like N-terminal" evidence="7">
    <location>
        <begin position="176"/>
        <end position="273"/>
    </location>
</feature>
<dbReference type="Pfam" id="PF00534">
    <property type="entry name" value="Glycos_transf_1"/>
    <property type="match status" value="1"/>
</dbReference>
<dbReference type="RefSeq" id="WP_152211378.1">
    <property type="nucleotide sequence ID" value="NZ_WFLN01000004.1"/>
</dbReference>
<evidence type="ECO:0000256" key="1">
    <source>
        <dbReference type="ARBA" id="ARBA00001478"/>
    </source>
</evidence>
<dbReference type="SUPFAM" id="SSF53756">
    <property type="entry name" value="UDP-Glycosyltransferase/glycogen phosphorylase"/>
    <property type="match status" value="1"/>
</dbReference>
<dbReference type="Gene3D" id="3.40.50.2000">
    <property type="entry name" value="Glycogen Phosphorylase B"/>
    <property type="match status" value="2"/>
</dbReference>
<dbReference type="EMBL" id="WFLN01000004">
    <property type="protein sequence ID" value="KAB8033290.1"/>
    <property type="molecule type" value="Genomic_DNA"/>
</dbReference>
<dbReference type="GO" id="GO:0009011">
    <property type="term" value="F:alpha-1,4-glucan glucosyltransferase (ADP-glucose donor) activity"/>
    <property type="evidence" value="ECO:0007669"/>
    <property type="project" value="UniProtKB-EC"/>
</dbReference>
<dbReference type="InterPro" id="IPR050194">
    <property type="entry name" value="Glycosyltransferase_grp1"/>
</dbReference>
<keyword evidence="9" id="KW-1185">Reference proteome</keyword>
<dbReference type="InterPro" id="IPR013534">
    <property type="entry name" value="Starch_synth_cat_dom"/>
</dbReference>
<dbReference type="InterPro" id="IPR028098">
    <property type="entry name" value="Glyco_trans_4-like_N"/>
</dbReference>
<evidence type="ECO:0000313" key="8">
    <source>
        <dbReference type="EMBL" id="KAB8033290.1"/>
    </source>
</evidence>
<evidence type="ECO:0000256" key="4">
    <source>
        <dbReference type="ARBA" id="ARBA00022679"/>
    </source>
</evidence>
<evidence type="ECO:0000313" key="9">
    <source>
        <dbReference type="Proteomes" id="UP000442694"/>
    </source>
</evidence>
<comment type="caution">
    <text evidence="8">The sequence shown here is derived from an EMBL/GenBank/DDBJ whole genome shotgun (WGS) entry which is preliminary data.</text>
</comment>
<dbReference type="AlphaFoldDB" id="A0A833JFG3"/>
<dbReference type="Pfam" id="PF08323">
    <property type="entry name" value="Glyco_transf_5"/>
    <property type="match status" value="1"/>
</dbReference>
<dbReference type="EC" id="2.4.1.21" evidence="2"/>
<evidence type="ECO:0000259" key="7">
    <source>
        <dbReference type="Pfam" id="PF13439"/>
    </source>
</evidence>
<feature type="domain" description="Starch synthase catalytic" evidence="6">
    <location>
        <begin position="2"/>
        <end position="45"/>
    </location>
</feature>
<keyword evidence="3" id="KW-0328">Glycosyltransferase</keyword>
<evidence type="ECO:0000256" key="3">
    <source>
        <dbReference type="ARBA" id="ARBA00022676"/>
    </source>
</evidence>
<gene>
    <name evidence="8" type="ORF">GCL57_00920</name>
</gene>
<dbReference type="Pfam" id="PF13439">
    <property type="entry name" value="Glyco_transf_4"/>
    <property type="match status" value="1"/>
</dbReference>
<name>A0A833JFG3_9BACT</name>
<keyword evidence="4 8" id="KW-0808">Transferase</keyword>
<dbReference type="Proteomes" id="UP000442694">
    <property type="component" value="Unassembled WGS sequence"/>
</dbReference>
<dbReference type="PANTHER" id="PTHR45947">
    <property type="entry name" value="SULFOQUINOVOSYL TRANSFERASE SQD2"/>
    <property type="match status" value="1"/>
</dbReference>
<organism evidence="8 9">
    <name type="scientific">Fluviispira multicolorata</name>
    <dbReference type="NCBI Taxonomy" id="2654512"/>
    <lineage>
        <taxon>Bacteria</taxon>
        <taxon>Pseudomonadati</taxon>
        <taxon>Bdellovibrionota</taxon>
        <taxon>Oligoflexia</taxon>
        <taxon>Silvanigrellales</taxon>
        <taxon>Silvanigrellaceae</taxon>
        <taxon>Fluviispira</taxon>
    </lineage>
</organism>